<evidence type="ECO:0000256" key="3">
    <source>
        <dbReference type="ARBA" id="ARBA00022692"/>
    </source>
</evidence>
<keyword evidence="3 7" id="KW-0812">Transmembrane</keyword>
<keyword evidence="5 7" id="KW-0472">Membrane</keyword>
<dbReference type="InterPro" id="IPR003838">
    <property type="entry name" value="ABC3_permease_C"/>
</dbReference>
<organism evidence="11 12">
    <name type="scientific">Modestobacter marinus</name>
    <dbReference type="NCBI Taxonomy" id="477641"/>
    <lineage>
        <taxon>Bacteria</taxon>
        <taxon>Bacillati</taxon>
        <taxon>Actinomycetota</taxon>
        <taxon>Actinomycetes</taxon>
        <taxon>Geodermatophilales</taxon>
        <taxon>Geodermatophilaceae</taxon>
        <taxon>Modestobacter</taxon>
    </lineage>
</organism>
<evidence type="ECO:0000256" key="7">
    <source>
        <dbReference type="SAM" id="Phobius"/>
    </source>
</evidence>
<dbReference type="InterPro" id="IPR025857">
    <property type="entry name" value="MacB_PCD"/>
</dbReference>
<comment type="similarity">
    <text evidence="6">Belongs to the ABC-4 integral membrane protein family.</text>
</comment>
<reference evidence="10" key="4">
    <citation type="submission" date="2024-05" db="EMBL/GenBank/DDBJ databases">
        <authorList>
            <person name="Sun Q."/>
            <person name="Zhou Y."/>
        </authorList>
    </citation>
    <scope>NUCLEOTIDE SEQUENCE</scope>
    <source>
        <strain evidence="10">CGMCC 4.5581</strain>
    </source>
</reference>
<evidence type="ECO:0000313" key="13">
    <source>
        <dbReference type="Proteomes" id="UP000648663"/>
    </source>
</evidence>
<dbReference type="EMBL" id="BMMI01000002">
    <property type="protein sequence ID" value="GGL57457.1"/>
    <property type="molecule type" value="Genomic_DNA"/>
</dbReference>
<dbReference type="InterPro" id="IPR050250">
    <property type="entry name" value="Macrolide_Exporter_MacB"/>
</dbReference>
<evidence type="ECO:0000313" key="10">
    <source>
        <dbReference type="EMBL" id="GGL57457.1"/>
    </source>
</evidence>
<dbReference type="RefSeq" id="WP_166755674.1">
    <property type="nucleotide sequence ID" value="NZ_BAABJU010000023.1"/>
</dbReference>
<evidence type="ECO:0000256" key="5">
    <source>
        <dbReference type="ARBA" id="ARBA00023136"/>
    </source>
</evidence>
<evidence type="ECO:0000313" key="12">
    <source>
        <dbReference type="Proteomes" id="UP000552836"/>
    </source>
</evidence>
<feature type="transmembrane region" description="Helical" evidence="7">
    <location>
        <begin position="277"/>
        <end position="298"/>
    </location>
</feature>
<evidence type="ECO:0000259" key="8">
    <source>
        <dbReference type="Pfam" id="PF02687"/>
    </source>
</evidence>
<dbReference type="GO" id="GO:0005886">
    <property type="term" value="C:plasma membrane"/>
    <property type="evidence" value="ECO:0007669"/>
    <property type="project" value="UniProtKB-SubCell"/>
</dbReference>
<evidence type="ECO:0000313" key="11">
    <source>
        <dbReference type="EMBL" id="NIH68467.1"/>
    </source>
</evidence>
<reference evidence="13" key="2">
    <citation type="journal article" date="2019" name="Int. J. Syst. Evol. Microbiol.">
        <title>The Global Catalogue of Microorganisms (GCM) 10K type strain sequencing project: providing services to taxonomists for standard genome sequencing and annotation.</title>
        <authorList>
            <consortium name="The Broad Institute Genomics Platform"/>
            <consortium name="The Broad Institute Genome Sequencing Center for Infectious Disease"/>
            <person name="Wu L."/>
            <person name="Ma J."/>
        </authorList>
    </citation>
    <scope>NUCLEOTIDE SEQUENCE [LARGE SCALE GENOMIC DNA]</scope>
    <source>
        <strain evidence="13">CGMCC 4.5581</strain>
    </source>
</reference>
<gene>
    <name evidence="11" type="ORF">FB380_002913</name>
    <name evidence="10" type="ORF">GCM10011589_11870</name>
</gene>
<dbReference type="Pfam" id="PF02687">
    <property type="entry name" value="FtsX"/>
    <property type="match status" value="1"/>
</dbReference>
<keyword evidence="2" id="KW-1003">Cell membrane</keyword>
<keyword evidence="13" id="KW-1185">Reference proteome</keyword>
<feature type="domain" description="MacB-like periplasmic core" evidence="9">
    <location>
        <begin position="23"/>
        <end position="195"/>
    </location>
</feature>
<dbReference type="AlphaFoldDB" id="A0A846LLW1"/>
<name>A0A846LLW1_9ACTN</name>
<reference evidence="10" key="1">
    <citation type="journal article" date="2014" name="Int. J. Syst. Evol. Microbiol.">
        <title>Complete genome of a new Firmicutes species belonging to the dominant human colonic microbiota ('Ruminococcus bicirculans') reveals two chromosomes and a selective capacity to utilize plant glucans.</title>
        <authorList>
            <consortium name="NISC Comparative Sequencing Program"/>
            <person name="Wegmann U."/>
            <person name="Louis P."/>
            <person name="Goesmann A."/>
            <person name="Henrissat B."/>
            <person name="Duncan S.H."/>
            <person name="Flint H.J."/>
        </authorList>
    </citation>
    <scope>NUCLEOTIDE SEQUENCE</scope>
    <source>
        <strain evidence="10">CGMCC 4.5581</strain>
    </source>
</reference>
<protein>
    <submittedName>
        <fullName evidence="10">ABC transporter permease</fullName>
    </submittedName>
    <submittedName>
        <fullName evidence="11">Putative ABC transport system permease protein</fullName>
    </submittedName>
</protein>
<reference evidence="11 12" key="3">
    <citation type="submission" date="2020-02" db="EMBL/GenBank/DDBJ databases">
        <title>Sequencing the genomes of 1000 actinobacteria strains.</title>
        <authorList>
            <person name="Klenk H.-P."/>
        </authorList>
    </citation>
    <scope>NUCLEOTIDE SEQUENCE [LARGE SCALE GENOMIC DNA]</scope>
    <source>
        <strain evidence="11 12">DSM 45201</strain>
    </source>
</reference>
<proteinExistence type="inferred from homology"/>
<dbReference type="PANTHER" id="PTHR30572:SF4">
    <property type="entry name" value="ABC TRANSPORTER PERMEASE YTRF"/>
    <property type="match status" value="1"/>
</dbReference>
<feature type="transmembrane region" description="Helical" evidence="7">
    <location>
        <begin position="22"/>
        <end position="43"/>
    </location>
</feature>
<dbReference type="GO" id="GO:0022857">
    <property type="term" value="F:transmembrane transporter activity"/>
    <property type="evidence" value="ECO:0007669"/>
    <property type="project" value="TreeGrafter"/>
</dbReference>
<evidence type="ECO:0000256" key="2">
    <source>
        <dbReference type="ARBA" id="ARBA00022475"/>
    </source>
</evidence>
<feature type="transmembrane region" description="Helical" evidence="7">
    <location>
        <begin position="365"/>
        <end position="394"/>
    </location>
</feature>
<evidence type="ECO:0000256" key="4">
    <source>
        <dbReference type="ARBA" id="ARBA00022989"/>
    </source>
</evidence>
<dbReference type="Proteomes" id="UP000552836">
    <property type="component" value="Unassembled WGS sequence"/>
</dbReference>
<dbReference type="Proteomes" id="UP000648663">
    <property type="component" value="Unassembled WGS sequence"/>
</dbReference>
<dbReference type="Pfam" id="PF12704">
    <property type="entry name" value="MacB_PCD"/>
    <property type="match status" value="1"/>
</dbReference>
<keyword evidence="4 7" id="KW-1133">Transmembrane helix</keyword>
<accession>A0A846LLW1</accession>
<evidence type="ECO:0000259" key="9">
    <source>
        <dbReference type="Pfam" id="PF12704"/>
    </source>
</evidence>
<dbReference type="EMBL" id="JAAMPA010000001">
    <property type="protein sequence ID" value="NIH68467.1"/>
    <property type="molecule type" value="Genomic_DNA"/>
</dbReference>
<comment type="subcellular location">
    <subcellularLocation>
        <location evidence="1">Cell membrane</location>
        <topology evidence="1">Multi-pass membrane protein</topology>
    </subcellularLocation>
</comment>
<evidence type="ECO:0000256" key="1">
    <source>
        <dbReference type="ARBA" id="ARBA00004651"/>
    </source>
</evidence>
<feature type="domain" description="ABC3 transporter permease C-terminal" evidence="8">
    <location>
        <begin position="278"/>
        <end position="395"/>
    </location>
</feature>
<evidence type="ECO:0000256" key="6">
    <source>
        <dbReference type="ARBA" id="ARBA00038076"/>
    </source>
</evidence>
<sequence length="404" mass="42077">MTGLLGTFSEAWGEVRVHKARVLLSLVGVFLAVLAMTTVTALGQIAAQVQQEQAEASGGRTATIGVSAYDPMTGAVPQEEWDAGVDALVARYGLPEQAVATLAQESGLYRFPAGTQSVETRRVSPSYGPLHRVQPVEGRWFRAGDRQSMSPALVVNRDFLTLLGVTDLSTRPTVVIGGPQPVLATIVGVVDWNEGWPSTYRIDSSAGDAATAAGGPGYYGAQPTLELWVPSEQADAVVAAVQSDLARLLPGAEVQAYRQDPENLEDTIAKLRLAVRAAGLVVLALGGLGVLNIGLVTVRQRIREIGVRRSFGATSSRVFSAVVLESVVATALAGLAAVALSVAIVRNLPLERWLAGGVPLVEAPGFPVSAAIEGLVAATAVGALAGLVPALIAVRVKVIDAIRF</sequence>
<feature type="transmembrane region" description="Helical" evidence="7">
    <location>
        <begin position="318"/>
        <end position="345"/>
    </location>
</feature>
<comment type="caution">
    <text evidence="11">The sequence shown here is derived from an EMBL/GenBank/DDBJ whole genome shotgun (WGS) entry which is preliminary data.</text>
</comment>
<dbReference type="PANTHER" id="PTHR30572">
    <property type="entry name" value="MEMBRANE COMPONENT OF TRANSPORTER-RELATED"/>
    <property type="match status" value="1"/>
</dbReference>